<feature type="transmembrane region" description="Helical" evidence="1">
    <location>
        <begin position="102"/>
        <end position="119"/>
    </location>
</feature>
<keyword evidence="3" id="KW-1185">Reference proteome</keyword>
<evidence type="ECO:0000313" key="3">
    <source>
        <dbReference type="Proteomes" id="UP000463883"/>
    </source>
</evidence>
<keyword evidence="1" id="KW-0812">Transmembrane</keyword>
<dbReference type="AlphaFoldDB" id="A0A6P1MG56"/>
<dbReference type="EMBL" id="CP047591">
    <property type="protein sequence ID" value="QHI73680.1"/>
    <property type="molecule type" value="Genomic_DNA"/>
</dbReference>
<feature type="transmembrane region" description="Helical" evidence="1">
    <location>
        <begin position="12"/>
        <end position="33"/>
    </location>
</feature>
<keyword evidence="1" id="KW-0472">Membrane</keyword>
<organism evidence="2 3">
    <name type="scientific">Aminipila terrae</name>
    <dbReference type="NCBI Taxonomy" id="2697030"/>
    <lineage>
        <taxon>Bacteria</taxon>
        <taxon>Bacillati</taxon>
        <taxon>Bacillota</taxon>
        <taxon>Clostridia</taxon>
        <taxon>Peptostreptococcales</taxon>
        <taxon>Anaerovoracaceae</taxon>
        <taxon>Aminipila</taxon>
    </lineage>
</organism>
<name>A0A6P1MG56_9FIRM</name>
<dbReference type="NCBIfam" id="TIGR04086">
    <property type="entry name" value="TIGR04086_membr"/>
    <property type="match status" value="1"/>
</dbReference>
<feature type="transmembrane region" description="Helical" evidence="1">
    <location>
        <begin position="39"/>
        <end position="59"/>
    </location>
</feature>
<accession>A0A6P1MG56</accession>
<sequence>MNYVYKLLKGYLIAFIIFFILTAVITLFIKFTSTPENLSVYYLITAMCAATLFLGIFSGKLIGRKGLLSAIGLSGIFVFFIIFTINCTYFQDLTLNSFNPQYLFPVAVGGIGGIIGVNAKK</sequence>
<evidence type="ECO:0000256" key="1">
    <source>
        <dbReference type="SAM" id="Phobius"/>
    </source>
</evidence>
<dbReference type="InterPro" id="IPR023804">
    <property type="entry name" value="DUF3792_TM"/>
</dbReference>
<protein>
    <submittedName>
        <fullName evidence="2">TIGR04086 family membrane protein</fullName>
    </submittedName>
</protein>
<keyword evidence="1" id="KW-1133">Transmembrane helix</keyword>
<dbReference type="RefSeq" id="WP_162363445.1">
    <property type="nucleotide sequence ID" value="NZ_CP047591.1"/>
</dbReference>
<gene>
    <name evidence="2" type="ORF">Ami3637_16015</name>
</gene>
<feature type="transmembrane region" description="Helical" evidence="1">
    <location>
        <begin position="66"/>
        <end position="90"/>
    </location>
</feature>
<proteinExistence type="predicted"/>
<dbReference type="Pfam" id="PF12670">
    <property type="entry name" value="DUF3792"/>
    <property type="match status" value="1"/>
</dbReference>
<reference evidence="2 3" key="1">
    <citation type="submission" date="2020-01" db="EMBL/GenBank/DDBJ databases">
        <title>Genomic analysis of Aminipila sp. CBA3637.</title>
        <authorList>
            <person name="Kim Y.B."/>
            <person name="Roh S.W."/>
        </authorList>
    </citation>
    <scope>NUCLEOTIDE SEQUENCE [LARGE SCALE GENOMIC DNA]</scope>
    <source>
        <strain evidence="2 3">CBA3637</strain>
    </source>
</reference>
<evidence type="ECO:0000313" key="2">
    <source>
        <dbReference type="EMBL" id="QHI73680.1"/>
    </source>
</evidence>
<dbReference type="KEGG" id="amic:Ami3637_16015"/>
<dbReference type="Proteomes" id="UP000463883">
    <property type="component" value="Chromosome"/>
</dbReference>